<dbReference type="Proteomes" id="UP000507470">
    <property type="component" value="Unassembled WGS sequence"/>
</dbReference>
<comment type="similarity">
    <text evidence="2">Belongs to the G-protein coupled receptor 2 family.</text>
</comment>
<accession>A0A6J8DI85</accession>
<evidence type="ECO:0000256" key="5">
    <source>
        <dbReference type="ARBA" id="ARBA00022989"/>
    </source>
</evidence>
<evidence type="ECO:0000256" key="3">
    <source>
        <dbReference type="ARBA" id="ARBA00022475"/>
    </source>
</evidence>
<evidence type="ECO:0000256" key="9">
    <source>
        <dbReference type="ARBA" id="ARBA00023180"/>
    </source>
</evidence>
<feature type="region of interest" description="Disordered" evidence="11">
    <location>
        <begin position="462"/>
        <end position="482"/>
    </location>
</feature>
<feature type="domain" description="G-protein coupled receptors family 2 profile 1" evidence="13">
    <location>
        <begin position="93"/>
        <end position="176"/>
    </location>
</feature>
<keyword evidence="16" id="KW-1185">Reference proteome</keyword>
<feature type="compositionally biased region" description="Polar residues" evidence="11">
    <location>
        <begin position="462"/>
        <end position="481"/>
    </location>
</feature>
<dbReference type="EMBL" id="CACVKT020007264">
    <property type="protein sequence ID" value="CAC5406720.1"/>
    <property type="molecule type" value="Genomic_DNA"/>
</dbReference>
<reference evidence="15 16" key="1">
    <citation type="submission" date="2020-06" db="EMBL/GenBank/DDBJ databases">
        <authorList>
            <person name="Li R."/>
            <person name="Bekaert M."/>
        </authorList>
    </citation>
    <scope>NUCLEOTIDE SEQUENCE [LARGE SCALE GENOMIC DNA]</scope>
    <source>
        <strain evidence="16">wild</strain>
    </source>
</reference>
<dbReference type="PRINTS" id="PR00249">
    <property type="entry name" value="GPCRSECRETIN"/>
</dbReference>
<keyword evidence="9" id="KW-0325">Glycoprotein</keyword>
<feature type="transmembrane region" description="Helical" evidence="12">
    <location>
        <begin position="381"/>
        <end position="399"/>
    </location>
</feature>
<evidence type="ECO:0000256" key="6">
    <source>
        <dbReference type="ARBA" id="ARBA00023040"/>
    </source>
</evidence>
<protein>
    <submittedName>
        <fullName evidence="15">Uncharacterized protein</fullName>
    </submittedName>
</protein>
<dbReference type="AlphaFoldDB" id="A0A6J8DI85"/>
<dbReference type="InterPro" id="IPR017983">
    <property type="entry name" value="GPCR_2_secretin-like_CS"/>
</dbReference>
<sequence>MEGYCQTRFHYLNQKFFNFITCSMCYQYLFPTNKELVSRGLFLEATSESRYKEGTQILANISNATFAKNVCKTLEAEGDCKRWTDCCYSAIKCCKDQLAAPFLHNGTSHCPRIWDGYGCFGDTLPGVREYIQCPSYIEHGVTHALAFKDCTENGSWYVDPETNKTWTDYRSCVPIDHPMVLVYISLACNIISLLLLVPSCAIFLAFKQLRNQHRIKLHICFFTSFILVSVVAVMWDFLVHFNRLNTSSDSTLQRNTSGCKLLNALLRYTQTSNYFWMFCEGFYLHRLIVHAFKVPKGLLGYYVMGWGIAWVPVVIYSIIRATDEDLDERCWVTDAGHYEWIIFIPNVLCLFMNVVFFVNILRILLTQLQSHPNEPSNYRRALKATFVLIPLFGIQWGFVIHRPGFTLWYEVVRIIVQYTQGAIVSLVFCIFNGEVHSHLKSCLRKKWPSAFRDDPGRFQSTVSGTQYSHVSSGRRGTQQNDHYIPLNTVPDDQLRQNGHVG</sequence>
<dbReference type="Pfam" id="PF02793">
    <property type="entry name" value="HRM"/>
    <property type="match status" value="1"/>
</dbReference>
<dbReference type="InterPro" id="IPR001879">
    <property type="entry name" value="GPCR_2_extracellular_dom"/>
</dbReference>
<feature type="transmembrane region" description="Helical" evidence="12">
    <location>
        <begin position="339"/>
        <end position="361"/>
    </location>
</feature>
<dbReference type="InterPro" id="IPR000832">
    <property type="entry name" value="GPCR_2_secretin-like"/>
</dbReference>
<evidence type="ECO:0000256" key="7">
    <source>
        <dbReference type="ARBA" id="ARBA00023136"/>
    </source>
</evidence>
<dbReference type="Gene3D" id="1.20.1070.10">
    <property type="entry name" value="Rhodopsin 7-helix transmembrane proteins"/>
    <property type="match status" value="1"/>
</dbReference>
<comment type="subcellular location">
    <subcellularLocation>
        <location evidence="1">Cell membrane</location>
        <topology evidence="1">Multi-pass membrane protein</topology>
    </subcellularLocation>
</comment>
<evidence type="ECO:0000256" key="4">
    <source>
        <dbReference type="ARBA" id="ARBA00022692"/>
    </source>
</evidence>
<dbReference type="OrthoDB" id="6160250at2759"/>
<organism evidence="15 16">
    <name type="scientific">Mytilus coruscus</name>
    <name type="common">Sea mussel</name>
    <dbReference type="NCBI Taxonomy" id="42192"/>
    <lineage>
        <taxon>Eukaryota</taxon>
        <taxon>Metazoa</taxon>
        <taxon>Spiralia</taxon>
        <taxon>Lophotrochozoa</taxon>
        <taxon>Mollusca</taxon>
        <taxon>Bivalvia</taxon>
        <taxon>Autobranchia</taxon>
        <taxon>Pteriomorphia</taxon>
        <taxon>Mytilida</taxon>
        <taxon>Mytiloidea</taxon>
        <taxon>Mytilidae</taxon>
        <taxon>Mytilinae</taxon>
        <taxon>Mytilus</taxon>
    </lineage>
</organism>
<name>A0A6J8DI85_MYTCO</name>
<feature type="domain" description="G-protein coupled receptors family 2 profile 2" evidence="14">
    <location>
        <begin position="181"/>
        <end position="432"/>
    </location>
</feature>
<feature type="transmembrane region" description="Helical" evidence="12">
    <location>
        <begin position="299"/>
        <end position="319"/>
    </location>
</feature>
<feature type="transmembrane region" description="Helical" evidence="12">
    <location>
        <begin position="217"/>
        <end position="238"/>
    </location>
</feature>
<dbReference type="PROSITE" id="PS50261">
    <property type="entry name" value="G_PROTEIN_RECEP_F2_4"/>
    <property type="match status" value="1"/>
</dbReference>
<keyword evidence="6" id="KW-0297">G-protein coupled receptor</keyword>
<keyword evidence="4 12" id="KW-0812">Transmembrane</keyword>
<evidence type="ECO:0000256" key="2">
    <source>
        <dbReference type="ARBA" id="ARBA00005314"/>
    </source>
</evidence>
<dbReference type="CDD" id="cd15041">
    <property type="entry name" value="7tmB1_hormone_R"/>
    <property type="match status" value="1"/>
</dbReference>
<keyword evidence="8" id="KW-0675">Receptor</keyword>
<dbReference type="SUPFAM" id="SSF81321">
    <property type="entry name" value="Family A G protein-coupled receptor-like"/>
    <property type="match status" value="1"/>
</dbReference>
<dbReference type="InterPro" id="IPR017981">
    <property type="entry name" value="GPCR_2-like_7TM"/>
</dbReference>
<keyword evidence="10" id="KW-0807">Transducer</keyword>
<evidence type="ECO:0000313" key="16">
    <source>
        <dbReference type="Proteomes" id="UP000507470"/>
    </source>
</evidence>
<evidence type="ECO:0000256" key="11">
    <source>
        <dbReference type="SAM" id="MobiDB-lite"/>
    </source>
</evidence>
<evidence type="ECO:0000259" key="14">
    <source>
        <dbReference type="PROSITE" id="PS50261"/>
    </source>
</evidence>
<feature type="transmembrane region" description="Helical" evidence="12">
    <location>
        <begin position="274"/>
        <end position="292"/>
    </location>
</feature>
<dbReference type="SMART" id="SM00008">
    <property type="entry name" value="HormR"/>
    <property type="match status" value="1"/>
</dbReference>
<evidence type="ECO:0000256" key="10">
    <source>
        <dbReference type="ARBA" id="ARBA00023224"/>
    </source>
</evidence>
<keyword evidence="7 12" id="KW-0472">Membrane</keyword>
<feature type="transmembrane region" description="Helical" evidence="12">
    <location>
        <begin position="411"/>
        <end position="431"/>
    </location>
</feature>
<evidence type="ECO:0000313" key="15">
    <source>
        <dbReference type="EMBL" id="CAC5406720.1"/>
    </source>
</evidence>
<evidence type="ECO:0000256" key="12">
    <source>
        <dbReference type="SAM" id="Phobius"/>
    </source>
</evidence>
<keyword evidence="3" id="KW-1003">Cell membrane</keyword>
<dbReference type="GO" id="GO:0007166">
    <property type="term" value="P:cell surface receptor signaling pathway"/>
    <property type="evidence" value="ECO:0007669"/>
    <property type="project" value="InterPro"/>
</dbReference>
<evidence type="ECO:0000256" key="8">
    <source>
        <dbReference type="ARBA" id="ARBA00023170"/>
    </source>
</evidence>
<evidence type="ECO:0000259" key="13">
    <source>
        <dbReference type="PROSITE" id="PS50227"/>
    </source>
</evidence>
<dbReference type="InterPro" id="IPR050332">
    <property type="entry name" value="GPCR_2"/>
</dbReference>
<feature type="transmembrane region" description="Helical" evidence="12">
    <location>
        <begin position="180"/>
        <end position="205"/>
    </location>
</feature>
<dbReference type="InterPro" id="IPR036445">
    <property type="entry name" value="GPCR_2_extracell_dom_sf"/>
</dbReference>
<dbReference type="PANTHER" id="PTHR45620">
    <property type="entry name" value="PDF RECEPTOR-LIKE PROTEIN-RELATED"/>
    <property type="match status" value="1"/>
</dbReference>
<dbReference type="GO" id="GO:0008528">
    <property type="term" value="F:G protein-coupled peptide receptor activity"/>
    <property type="evidence" value="ECO:0007669"/>
    <property type="project" value="TreeGrafter"/>
</dbReference>
<gene>
    <name evidence="15" type="ORF">MCOR_40267</name>
</gene>
<evidence type="ECO:0000256" key="1">
    <source>
        <dbReference type="ARBA" id="ARBA00004651"/>
    </source>
</evidence>
<dbReference type="GO" id="GO:0007188">
    <property type="term" value="P:adenylate cyclase-modulating G protein-coupled receptor signaling pathway"/>
    <property type="evidence" value="ECO:0007669"/>
    <property type="project" value="TreeGrafter"/>
</dbReference>
<dbReference type="Pfam" id="PF00002">
    <property type="entry name" value="7tm_2"/>
    <property type="match status" value="1"/>
</dbReference>
<dbReference type="SUPFAM" id="SSF111418">
    <property type="entry name" value="Hormone receptor domain"/>
    <property type="match status" value="1"/>
</dbReference>
<dbReference type="PROSITE" id="PS50227">
    <property type="entry name" value="G_PROTEIN_RECEP_F2_3"/>
    <property type="match status" value="1"/>
</dbReference>
<proteinExistence type="inferred from homology"/>
<dbReference type="PANTHER" id="PTHR45620:SF42">
    <property type="entry name" value="G-PROTEIN COUPLED RECEPTOR SEB-2"/>
    <property type="match status" value="1"/>
</dbReference>
<dbReference type="GO" id="GO:0005886">
    <property type="term" value="C:plasma membrane"/>
    <property type="evidence" value="ECO:0007669"/>
    <property type="project" value="UniProtKB-SubCell"/>
</dbReference>
<dbReference type="PROSITE" id="PS00650">
    <property type="entry name" value="G_PROTEIN_RECEP_F2_2"/>
    <property type="match status" value="1"/>
</dbReference>
<dbReference type="Gene3D" id="4.10.1240.10">
    <property type="entry name" value="GPCR, family 2, extracellular hormone receptor domain"/>
    <property type="match status" value="1"/>
</dbReference>
<keyword evidence="5 12" id="KW-1133">Transmembrane helix</keyword>
<dbReference type="PROSITE" id="PS00649">
    <property type="entry name" value="G_PROTEIN_RECEP_F2_1"/>
    <property type="match status" value="1"/>
</dbReference>